<protein>
    <submittedName>
        <fullName evidence="1">Uncharacterized protein</fullName>
    </submittedName>
</protein>
<sequence>MRRRIIFALGVLMLAVMLVRHPSADVRVITHDIGDPAPRKVEAAVDMGLFALNLLVTWTAKGVALR</sequence>
<comment type="caution">
    <text evidence="1">The sequence shown here is derived from an EMBL/GenBank/DDBJ whole genome shotgun (WGS) entry which is preliminary data.</text>
</comment>
<dbReference type="OrthoDB" id="7584306at2"/>
<gene>
    <name evidence="1" type="ORF">D1610_01775</name>
</gene>
<organism evidence="1 2">
    <name type="scientific">Sphingomonas gilva</name>
    <dbReference type="NCBI Taxonomy" id="2305907"/>
    <lineage>
        <taxon>Bacteria</taxon>
        <taxon>Pseudomonadati</taxon>
        <taxon>Pseudomonadota</taxon>
        <taxon>Alphaproteobacteria</taxon>
        <taxon>Sphingomonadales</taxon>
        <taxon>Sphingomonadaceae</taxon>
        <taxon>Sphingomonas</taxon>
    </lineage>
</organism>
<dbReference type="Proteomes" id="UP000266693">
    <property type="component" value="Unassembled WGS sequence"/>
</dbReference>
<evidence type="ECO:0000313" key="1">
    <source>
        <dbReference type="EMBL" id="RHW18897.1"/>
    </source>
</evidence>
<dbReference type="EMBL" id="QWLV01000001">
    <property type="protein sequence ID" value="RHW18897.1"/>
    <property type="molecule type" value="Genomic_DNA"/>
</dbReference>
<dbReference type="RefSeq" id="WP_118862404.1">
    <property type="nucleotide sequence ID" value="NZ_QWLV01000001.1"/>
</dbReference>
<keyword evidence="2" id="KW-1185">Reference proteome</keyword>
<name>A0A396RQK8_9SPHN</name>
<dbReference type="AlphaFoldDB" id="A0A396RQK8"/>
<reference evidence="1 2" key="1">
    <citation type="submission" date="2018-08" db="EMBL/GenBank/DDBJ databases">
        <title>The multiple taxonomic identification of Sphingomonas gilva.</title>
        <authorList>
            <person name="Zhu D."/>
            <person name="Zheng S."/>
        </authorList>
    </citation>
    <scope>NUCLEOTIDE SEQUENCE [LARGE SCALE GENOMIC DNA]</scope>
    <source>
        <strain evidence="1 2">ZDH117</strain>
    </source>
</reference>
<accession>A0A396RQK8</accession>
<proteinExistence type="predicted"/>
<evidence type="ECO:0000313" key="2">
    <source>
        <dbReference type="Proteomes" id="UP000266693"/>
    </source>
</evidence>